<name>A0ABM4B8P8_HYDVU</name>
<protein>
    <submittedName>
        <fullName evidence="3">Uncharacterized protein LOC136075745</fullName>
    </submittedName>
</protein>
<dbReference type="Proteomes" id="UP001652625">
    <property type="component" value="Chromosome 02"/>
</dbReference>
<evidence type="ECO:0000313" key="3">
    <source>
        <dbReference type="RefSeq" id="XP_065645252.1"/>
    </source>
</evidence>
<dbReference type="InterPro" id="IPR000477">
    <property type="entry name" value="RT_dom"/>
</dbReference>
<reference evidence="3" key="2">
    <citation type="submission" date="2025-08" db="UniProtKB">
        <authorList>
            <consortium name="RefSeq"/>
        </authorList>
    </citation>
    <scope>IDENTIFICATION</scope>
</reference>
<gene>
    <name evidence="3" type="primary">LOC136075745</name>
</gene>
<accession>A0ABM4B8P8</accession>
<proteinExistence type="predicted"/>
<sequence>MKAPKNLKGRPIIAGISSPTSHLSQFLHIILSPIVRKQISFIKDDWDFLRKIPRELESESRIMTCDIINLYTSIPHYLGLEALKFWINKYKHLIDKRFTPEFITESASFILNNNNFNFDKQLFHQITGTAMGTDFSPDHACLTIGFLEEANLFPIILPQYFSNHEVDDIKKFYFRYIDDGFIIWPKHLDIRKFEISLTELNDSIGFTIDFGKEFIKNDSTYIVITFLDITIMLENYNKIQTDIYYKETNTHDYLNYNSHLPFHIKKNIPYNLSKRIIVFTSNYEIEKLRLIKLKTWLKDCEYPDEIIEKHSIMQNYKDQHQKRNLQKYFL</sequence>
<evidence type="ECO:0000313" key="2">
    <source>
        <dbReference type="Proteomes" id="UP001652625"/>
    </source>
</evidence>
<reference evidence="2" key="1">
    <citation type="submission" date="2025-05" db="UniProtKB">
        <authorList>
            <consortium name="RefSeq"/>
        </authorList>
    </citation>
    <scope>NUCLEOTIDE SEQUENCE [LARGE SCALE GENOMIC DNA]</scope>
</reference>
<organism evidence="2 3">
    <name type="scientific">Hydra vulgaris</name>
    <name type="common">Hydra</name>
    <name type="synonym">Hydra attenuata</name>
    <dbReference type="NCBI Taxonomy" id="6087"/>
    <lineage>
        <taxon>Eukaryota</taxon>
        <taxon>Metazoa</taxon>
        <taxon>Cnidaria</taxon>
        <taxon>Hydrozoa</taxon>
        <taxon>Hydroidolina</taxon>
        <taxon>Anthoathecata</taxon>
        <taxon>Aplanulata</taxon>
        <taxon>Hydridae</taxon>
        <taxon>Hydra</taxon>
    </lineage>
</organism>
<dbReference type="PANTHER" id="PTHR21301">
    <property type="entry name" value="REVERSE TRANSCRIPTASE"/>
    <property type="match status" value="1"/>
</dbReference>
<feature type="domain" description="Reverse transcriptase" evidence="1">
    <location>
        <begin position="1"/>
        <end position="231"/>
    </location>
</feature>
<dbReference type="PANTHER" id="PTHR21301:SF10">
    <property type="entry name" value="REVERSE TRANSCRIPTASE DOMAIN-CONTAINING PROTEIN"/>
    <property type="match status" value="1"/>
</dbReference>
<dbReference type="Pfam" id="PF26215">
    <property type="entry name" value="HTH_animal"/>
    <property type="match status" value="1"/>
</dbReference>
<keyword evidence="2" id="KW-1185">Reference proteome</keyword>
<dbReference type="RefSeq" id="XP_065645252.1">
    <property type="nucleotide sequence ID" value="XM_065789180.1"/>
</dbReference>
<evidence type="ECO:0000259" key="1">
    <source>
        <dbReference type="PROSITE" id="PS50878"/>
    </source>
</evidence>
<dbReference type="GeneID" id="136075745"/>
<dbReference type="InterPro" id="IPR058912">
    <property type="entry name" value="HTH_animal"/>
</dbReference>
<dbReference type="PROSITE" id="PS50878">
    <property type="entry name" value="RT_POL"/>
    <property type="match status" value="1"/>
</dbReference>